<accession>A0ABS6BJD6</accession>
<protein>
    <submittedName>
        <fullName evidence="4">Pirin family protein</fullName>
    </submittedName>
</protein>
<comment type="caution">
    <text evidence="4">The sequence shown here is derived from an EMBL/GenBank/DDBJ whole genome shotgun (WGS) entry which is preliminary data.</text>
</comment>
<dbReference type="CDD" id="cd02247">
    <property type="entry name" value="cupin_pirin_C"/>
    <property type="match status" value="1"/>
</dbReference>
<dbReference type="InterPro" id="IPR012093">
    <property type="entry name" value="Pirin"/>
</dbReference>
<evidence type="ECO:0000259" key="3">
    <source>
        <dbReference type="Pfam" id="PF05726"/>
    </source>
</evidence>
<evidence type="ECO:0000259" key="2">
    <source>
        <dbReference type="Pfam" id="PF02678"/>
    </source>
</evidence>
<keyword evidence="5" id="KW-1185">Reference proteome</keyword>
<dbReference type="InterPro" id="IPR003829">
    <property type="entry name" value="Pirin_N_dom"/>
</dbReference>
<comment type="similarity">
    <text evidence="1">Belongs to the pirin family.</text>
</comment>
<proteinExistence type="inferred from homology"/>
<evidence type="ECO:0000256" key="1">
    <source>
        <dbReference type="RuleBase" id="RU003457"/>
    </source>
</evidence>
<dbReference type="PIRSF" id="PIRSF006232">
    <property type="entry name" value="Pirin"/>
    <property type="match status" value="1"/>
</dbReference>
<reference evidence="4 5" key="1">
    <citation type="submission" date="2021-06" db="EMBL/GenBank/DDBJ databases">
        <title>Sphingomonas sp. XMGL2, whole genome shotgun sequencing project.</title>
        <authorList>
            <person name="Zhao G."/>
            <person name="Shen L."/>
        </authorList>
    </citation>
    <scope>NUCLEOTIDE SEQUENCE [LARGE SCALE GENOMIC DNA]</scope>
    <source>
        <strain evidence="4 5">XMGL2</strain>
    </source>
</reference>
<dbReference type="Proteomes" id="UP000776276">
    <property type="component" value="Unassembled WGS sequence"/>
</dbReference>
<name>A0ABS6BJD6_9SPHN</name>
<dbReference type="InterPro" id="IPR008778">
    <property type="entry name" value="Pirin_C_dom"/>
</dbReference>
<dbReference type="PANTHER" id="PTHR13903">
    <property type="entry name" value="PIRIN-RELATED"/>
    <property type="match status" value="1"/>
</dbReference>
<dbReference type="RefSeq" id="WP_216321381.1">
    <property type="nucleotide sequence ID" value="NZ_JAHKRT010000002.1"/>
</dbReference>
<gene>
    <name evidence="4" type="ORF">KOF26_05585</name>
</gene>
<dbReference type="EMBL" id="JAHKRT010000002">
    <property type="protein sequence ID" value="MBU3077334.1"/>
    <property type="molecule type" value="Genomic_DNA"/>
</dbReference>
<feature type="domain" description="Pirin C-terminal" evidence="3">
    <location>
        <begin position="183"/>
        <end position="288"/>
    </location>
</feature>
<sequence length="292" mass="30577">MGSVGKIEQARGLAGRLGRVVAGVPHNIGTGFSARHFSEEMFSGAMDPLLMVDHFIMTAPTFEPHLHAGISAVTAMFEDSEGAFLNRDTLGHAIELKGGDLYWLAAASGAAHEEKPAPNSRIHALQLFVNLPERLKKCPARSLHVSAGDVPIIAGDGHRVRVVLGASGDVTGETGTPEEMTMLDGFLAAGGRFSHELPEGRQAWIYAVSGTVTATLDGDGRVLAAGMATTIEAGLPASVAVEAAAPAHFVLMAGRPIRETFVKHGPLVMSTADDVRRTLADFAGGKFGRIPA</sequence>
<dbReference type="Pfam" id="PF05726">
    <property type="entry name" value="Pirin_C"/>
    <property type="match status" value="1"/>
</dbReference>
<evidence type="ECO:0000313" key="5">
    <source>
        <dbReference type="Proteomes" id="UP000776276"/>
    </source>
</evidence>
<dbReference type="Pfam" id="PF02678">
    <property type="entry name" value="Pirin"/>
    <property type="match status" value="1"/>
</dbReference>
<organism evidence="4 5">
    <name type="scientific">Sphingomonas quercus</name>
    <dbReference type="NCBI Taxonomy" id="2842451"/>
    <lineage>
        <taxon>Bacteria</taxon>
        <taxon>Pseudomonadati</taxon>
        <taxon>Pseudomonadota</taxon>
        <taxon>Alphaproteobacteria</taxon>
        <taxon>Sphingomonadales</taxon>
        <taxon>Sphingomonadaceae</taxon>
        <taxon>Sphingomonas</taxon>
    </lineage>
</organism>
<evidence type="ECO:0000313" key="4">
    <source>
        <dbReference type="EMBL" id="MBU3077334.1"/>
    </source>
</evidence>
<feature type="domain" description="Pirin N-terminal" evidence="2">
    <location>
        <begin position="43"/>
        <end position="129"/>
    </location>
</feature>
<dbReference type="PANTHER" id="PTHR13903:SF8">
    <property type="entry name" value="PIRIN"/>
    <property type="match status" value="1"/>
</dbReference>